<evidence type="ECO:0000313" key="2">
    <source>
        <dbReference type="EMBL" id="RKN40361.1"/>
    </source>
</evidence>
<evidence type="ECO:0000313" key="3">
    <source>
        <dbReference type="Proteomes" id="UP000272474"/>
    </source>
</evidence>
<dbReference type="InterPro" id="IPR011024">
    <property type="entry name" value="G_crystallin-like"/>
</dbReference>
<evidence type="ECO:0008006" key="4">
    <source>
        <dbReference type="Google" id="ProtNLM"/>
    </source>
</evidence>
<keyword evidence="3" id="KW-1185">Reference proteome</keyword>
<keyword evidence="1" id="KW-0732">Signal</keyword>
<dbReference type="Gene3D" id="2.60.20.10">
    <property type="entry name" value="Crystallins"/>
    <property type="match status" value="1"/>
</dbReference>
<dbReference type="AlphaFoldDB" id="A0A3A9YWA1"/>
<dbReference type="OrthoDB" id="4338388at2"/>
<dbReference type="Pfam" id="PF03995">
    <property type="entry name" value="Inhibitor_I36"/>
    <property type="match status" value="1"/>
</dbReference>
<gene>
    <name evidence="2" type="ORF">D7294_18045</name>
</gene>
<dbReference type="RefSeq" id="WP_120680984.1">
    <property type="nucleotide sequence ID" value="NZ_RBAL01000010.1"/>
</dbReference>
<dbReference type="Proteomes" id="UP000272474">
    <property type="component" value="Unassembled WGS sequence"/>
</dbReference>
<feature type="chain" id="PRO_5017272528" description="Beta/gamma crystallin 'Greek key' domain-containing protein" evidence="1">
    <location>
        <begin position="32"/>
        <end position="129"/>
    </location>
</feature>
<proteinExistence type="predicted"/>
<protein>
    <recommendedName>
        <fullName evidence="4">Beta/gamma crystallin 'Greek key' domain-containing protein</fullName>
    </recommendedName>
</protein>
<organism evidence="2 3">
    <name type="scientific">Streptomyces hoynatensis</name>
    <dbReference type="NCBI Taxonomy" id="1141874"/>
    <lineage>
        <taxon>Bacteria</taxon>
        <taxon>Bacillati</taxon>
        <taxon>Actinomycetota</taxon>
        <taxon>Actinomycetes</taxon>
        <taxon>Kitasatosporales</taxon>
        <taxon>Streptomycetaceae</taxon>
        <taxon>Streptomyces</taxon>
    </lineage>
</organism>
<dbReference type="SUPFAM" id="SSF49695">
    <property type="entry name" value="gamma-Crystallin-like"/>
    <property type="match status" value="1"/>
</dbReference>
<feature type="signal peptide" evidence="1">
    <location>
        <begin position="1"/>
        <end position="31"/>
    </location>
</feature>
<accession>A0A3A9YWA1</accession>
<name>A0A3A9YWA1_9ACTN</name>
<comment type="caution">
    <text evidence="2">The sequence shown here is derived from an EMBL/GenBank/DDBJ whole genome shotgun (WGS) entry which is preliminary data.</text>
</comment>
<sequence length="129" mass="13996">MKPTLGRSAVSLGVTAAALTTVLAAGTPANAAPAVTAASGITICVNVNHGNCSDIPGNDQWEKDPVKTYGDHKWQDSISSVYNHTTHHVCFYEHNNFEGRSITLPPEYAIDDLNYWNFNDIISSWKTCS</sequence>
<dbReference type="EMBL" id="RBAL01000010">
    <property type="protein sequence ID" value="RKN40361.1"/>
    <property type="molecule type" value="Genomic_DNA"/>
</dbReference>
<evidence type="ECO:0000256" key="1">
    <source>
        <dbReference type="SAM" id="SignalP"/>
    </source>
</evidence>
<reference evidence="2 3" key="1">
    <citation type="journal article" date="2014" name="Int. J. Syst. Evol. Microbiol.">
        <title>Streptomyces hoynatensis sp. nov., isolated from deep marine sediment.</title>
        <authorList>
            <person name="Veyisoglu A."/>
            <person name="Sahin N."/>
        </authorList>
    </citation>
    <scope>NUCLEOTIDE SEQUENCE [LARGE SCALE GENOMIC DNA]</scope>
    <source>
        <strain evidence="2 3">KCTC 29097</strain>
    </source>
</reference>